<dbReference type="Pfam" id="PF10260">
    <property type="entry name" value="SAYSvFN"/>
    <property type="match status" value="1"/>
</dbReference>
<evidence type="ECO:0000256" key="1">
    <source>
        <dbReference type="SAM" id="MobiDB-lite"/>
    </source>
</evidence>
<feature type="domain" description="SAYSvFN" evidence="3">
    <location>
        <begin position="84"/>
        <end position="157"/>
    </location>
</feature>
<sequence length="163" mass="19163">MKNLRNRLDNFRKSTLQELNSNVNNGKEKKKILGTKLTNSETTGHREIEDEEEEDEDDDDEEEEEEMQENVPFINKLQYALQIFFIWLILLTVAVWIEFGCVYALLSCFVFLWYNTSSSRRRRRRKKPGELSAYSVFNPECTRLPGQLTAEHFEDAIRSGGFL</sequence>
<accession>A0A0V1H0J8</accession>
<feature type="compositionally biased region" description="Basic and acidic residues" evidence="1">
    <location>
        <begin position="1"/>
        <end position="12"/>
    </location>
</feature>
<dbReference type="AlphaFoldDB" id="A0A0V1H0J8"/>
<dbReference type="PANTHER" id="PTHR13527:SF0">
    <property type="entry name" value="SAYSVFN DOMAIN-CONTAINING PROTEIN 1"/>
    <property type="match status" value="1"/>
</dbReference>
<comment type="caution">
    <text evidence="4">The sequence shown here is derived from an EMBL/GenBank/DDBJ whole genome shotgun (WGS) entry which is preliminary data.</text>
</comment>
<feature type="transmembrane region" description="Helical" evidence="2">
    <location>
        <begin position="84"/>
        <end position="114"/>
    </location>
</feature>
<keyword evidence="2" id="KW-1133">Transmembrane helix</keyword>
<evidence type="ECO:0000313" key="4">
    <source>
        <dbReference type="EMBL" id="KRZ04017.1"/>
    </source>
</evidence>
<evidence type="ECO:0000259" key="3">
    <source>
        <dbReference type="Pfam" id="PF10260"/>
    </source>
</evidence>
<dbReference type="OrthoDB" id="71310at2759"/>
<protein>
    <submittedName>
        <fullName evidence="4">SAYSvFN domain-containing protein 1</fullName>
    </submittedName>
</protein>
<dbReference type="InterPro" id="IPR039159">
    <property type="entry name" value="SAYSD1"/>
</dbReference>
<feature type="compositionally biased region" description="Polar residues" evidence="1">
    <location>
        <begin position="13"/>
        <end position="25"/>
    </location>
</feature>
<keyword evidence="2" id="KW-0472">Membrane</keyword>
<dbReference type="InterPro" id="IPR019387">
    <property type="entry name" value="SAYSvFN_dom"/>
</dbReference>
<proteinExistence type="predicted"/>
<feature type="region of interest" description="Disordered" evidence="1">
    <location>
        <begin position="1"/>
        <end position="68"/>
    </location>
</feature>
<gene>
    <name evidence="4" type="primary">Saysd1</name>
    <name evidence="4" type="ORF">T11_8281</name>
</gene>
<dbReference type="EMBL" id="JYDP01000174">
    <property type="protein sequence ID" value="KRZ04017.1"/>
    <property type="molecule type" value="Genomic_DNA"/>
</dbReference>
<name>A0A0V1H0J8_9BILA</name>
<feature type="compositionally biased region" description="Acidic residues" evidence="1">
    <location>
        <begin position="49"/>
        <end position="68"/>
    </location>
</feature>
<evidence type="ECO:0000313" key="5">
    <source>
        <dbReference type="Proteomes" id="UP000055024"/>
    </source>
</evidence>
<keyword evidence="2" id="KW-0812">Transmembrane</keyword>
<keyword evidence="5" id="KW-1185">Reference proteome</keyword>
<evidence type="ECO:0000256" key="2">
    <source>
        <dbReference type="SAM" id="Phobius"/>
    </source>
</evidence>
<dbReference type="PANTHER" id="PTHR13527">
    <property type="entry name" value="SAYSVFN DOMAIN-CONTAINING PROTEIN 1"/>
    <property type="match status" value="1"/>
</dbReference>
<dbReference type="Proteomes" id="UP000055024">
    <property type="component" value="Unassembled WGS sequence"/>
</dbReference>
<organism evidence="4 5">
    <name type="scientific">Trichinella zimbabwensis</name>
    <dbReference type="NCBI Taxonomy" id="268475"/>
    <lineage>
        <taxon>Eukaryota</taxon>
        <taxon>Metazoa</taxon>
        <taxon>Ecdysozoa</taxon>
        <taxon>Nematoda</taxon>
        <taxon>Enoplea</taxon>
        <taxon>Dorylaimia</taxon>
        <taxon>Trichinellida</taxon>
        <taxon>Trichinellidae</taxon>
        <taxon>Trichinella</taxon>
    </lineage>
</organism>
<reference evidence="4 5" key="1">
    <citation type="submission" date="2015-01" db="EMBL/GenBank/DDBJ databases">
        <title>Evolution of Trichinella species and genotypes.</title>
        <authorList>
            <person name="Korhonen P.K."/>
            <person name="Edoardo P."/>
            <person name="Giuseppe L.R."/>
            <person name="Gasser R.B."/>
        </authorList>
    </citation>
    <scope>NUCLEOTIDE SEQUENCE [LARGE SCALE GENOMIC DNA]</scope>
    <source>
        <strain evidence="4">ISS1029</strain>
    </source>
</reference>